<evidence type="ECO:0000313" key="4">
    <source>
        <dbReference type="EMBL" id="RLJ52129.1"/>
    </source>
</evidence>
<protein>
    <submittedName>
        <fullName evidence="4">Lipopolysaccharide export system protein LptA</fullName>
    </submittedName>
</protein>
<dbReference type="InterPro" id="IPR052037">
    <property type="entry name" value="LPS_export_LptA"/>
</dbReference>
<keyword evidence="1 2" id="KW-0732">Signal</keyword>
<proteinExistence type="predicted"/>
<evidence type="ECO:0000259" key="3">
    <source>
        <dbReference type="Pfam" id="PF03968"/>
    </source>
</evidence>
<feature type="signal peptide" evidence="2">
    <location>
        <begin position="1"/>
        <end position="24"/>
    </location>
</feature>
<dbReference type="OrthoDB" id="9811926at2"/>
<gene>
    <name evidence="4" type="ORF">BCF46_2357</name>
</gene>
<dbReference type="PANTHER" id="PTHR36504">
    <property type="entry name" value="LIPOPOLYSACCHARIDE EXPORT SYSTEM PROTEIN LPTA"/>
    <property type="match status" value="1"/>
</dbReference>
<dbReference type="GO" id="GO:0015920">
    <property type="term" value="P:lipopolysaccharide transport"/>
    <property type="evidence" value="ECO:0007669"/>
    <property type="project" value="TreeGrafter"/>
</dbReference>
<feature type="domain" description="Organic solvent tolerance-like N-terminal" evidence="3">
    <location>
        <begin position="43"/>
        <end position="152"/>
    </location>
</feature>
<dbReference type="EMBL" id="RCCE01000003">
    <property type="protein sequence ID" value="RLJ52129.1"/>
    <property type="molecule type" value="Genomic_DNA"/>
</dbReference>
<reference evidence="4 5" key="1">
    <citation type="submission" date="2018-10" db="EMBL/GenBank/DDBJ databases">
        <title>Genomic Encyclopedia of Archaeal and Bacterial Type Strains, Phase II (KMG-II): from individual species to whole genera.</title>
        <authorList>
            <person name="Goeker M."/>
        </authorList>
    </citation>
    <scope>NUCLEOTIDE SEQUENCE [LARGE SCALE GENOMIC DNA]</scope>
    <source>
        <strain evidence="4 5">DSM 29466</strain>
    </source>
</reference>
<organism evidence="4 5">
    <name type="scientific">Litoreibacter meonggei</name>
    <dbReference type="NCBI Taxonomy" id="1049199"/>
    <lineage>
        <taxon>Bacteria</taxon>
        <taxon>Pseudomonadati</taxon>
        <taxon>Pseudomonadota</taxon>
        <taxon>Alphaproteobacteria</taxon>
        <taxon>Rhodobacterales</taxon>
        <taxon>Roseobacteraceae</taxon>
        <taxon>Litoreibacter</taxon>
    </lineage>
</organism>
<dbReference type="Proteomes" id="UP000269157">
    <property type="component" value="Unassembled WGS sequence"/>
</dbReference>
<sequence>MTVFSRFAASVALALLVISGSAHAQGASVAFGGLKHDASLPVEITADELTVDQATGSAVFIGNVVAGQGEMRLSAGHVQVQYATENGQATGRIDKLLATGSVTLVNGAEAAESDKAIYSVGGSEIVMTGNVILTQGINALSGEKLTVDLTSGSGRMEGRVRTIFQTGGNK</sequence>
<comment type="caution">
    <text evidence="4">The sequence shown here is derived from an EMBL/GenBank/DDBJ whole genome shotgun (WGS) entry which is preliminary data.</text>
</comment>
<dbReference type="AlphaFoldDB" id="A0A497WQ90"/>
<evidence type="ECO:0000313" key="5">
    <source>
        <dbReference type="Proteomes" id="UP000269157"/>
    </source>
</evidence>
<name>A0A497WQ90_9RHOB</name>
<dbReference type="GO" id="GO:0030288">
    <property type="term" value="C:outer membrane-bounded periplasmic space"/>
    <property type="evidence" value="ECO:0007669"/>
    <property type="project" value="TreeGrafter"/>
</dbReference>
<evidence type="ECO:0000256" key="1">
    <source>
        <dbReference type="ARBA" id="ARBA00022729"/>
    </source>
</evidence>
<dbReference type="GO" id="GO:0009279">
    <property type="term" value="C:cell outer membrane"/>
    <property type="evidence" value="ECO:0007669"/>
    <property type="project" value="TreeGrafter"/>
</dbReference>
<dbReference type="Pfam" id="PF03968">
    <property type="entry name" value="LptD_N"/>
    <property type="match status" value="1"/>
</dbReference>
<dbReference type="PANTHER" id="PTHR36504:SF1">
    <property type="entry name" value="LIPOPOLYSACCHARIDE EXPORT SYSTEM PROTEIN LPTA"/>
    <property type="match status" value="1"/>
</dbReference>
<dbReference type="RefSeq" id="WP_121024347.1">
    <property type="nucleotide sequence ID" value="NZ_RCCE01000003.1"/>
</dbReference>
<feature type="chain" id="PRO_5019787201" evidence="2">
    <location>
        <begin position="25"/>
        <end position="170"/>
    </location>
</feature>
<dbReference type="Gene3D" id="2.60.450.10">
    <property type="entry name" value="Lipopolysaccharide (LPS) transport protein A like domain"/>
    <property type="match status" value="1"/>
</dbReference>
<dbReference type="InterPro" id="IPR005653">
    <property type="entry name" value="OstA-like_N"/>
</dbReference>
<dbReference type="GO" id="GO:0017089">
    <property type="term" value="F:glycolipid transfer activity"/>
    <property type="evidence" value="ECO:0007669"/>
    <property type="project" value="TreeGrafter"/>
</dbReference>
<keyword evidence="5" id="KW-1185">Reference proteome</keyword>
<accession>A0A497WQ90</accession>
<evidence type="ECO:0000256" key="2">
    <source>
        <dbReference type="SAM" id="SignalP"/>
    </source>
</evidence>